<dbReference type="InterPro" id="IPR047197">
    <property type="entry name" value="THYN1-like_EVE"/>
</dbReference>
<dbReference type="EMBL" id="CAADFG010000148">
    <property type="protein sequence ID" value="VFJ98852.1"/>
    <property type="molecule type" value="Genomic_DNA"/>
</dbReference>
<dbReference type="SUPFAM" id="SSF88697">
    <property type="entry name" value="PUA domain-like"/>
    <property type="match status" value="1"/>
</dbReference>
<evidence type="ECO:0000313" key="6">
    <source>
        <dbReference type="EMBL" id="VFK03743.1"/>
    </source>
</evidence>
<sequence length="197" mass="22882">MNEITTKDADNGPRTPQEETTEEHSPARHAASPQAGGQRYWLMKSEPTDFSIRDLAKRPGQREPWDGVRNYQARNMLRDQMKEGDLAFFYHSNCAYPGIVGIIRIVREGYPDDTAFDFKSKHFDPKSDPGKPRWYRVDVELARIFPRAALLHELKQYPELADMPLVRRNNRLSVMPVRTDEWAFILSLVGLDPEDWH</sequence>
<dbReference type="Gene3D" id="3.10.590.10">
    <property type="entry name" value="ph1033 like domains"/>
    <property type="match status" value="1"/>
</dbReference>
<dbReference type="PANTHER" id="PTHR14087">
    <property type="entry name" value="THYMOCYTE NUCLEAR PROTEIN 1"/>
    <property type="match status" value="1"/>
</dbReference>
<dbReference type="CDD" id="cd21133">
    <property type="entry name" value="EVE"/>
    <property type="match status" value="1"/>
</dbReference>
<accession>A0A450V236</accession>
<dbReference type="InterPro" id="IPR052181">
    <property type="entry name" value="5hmC_binding"/>
</dbReference>
<dbReference type="EMBL" id="CAADFI010000150">
    <property type="protein sequence ID" value="VFJ99116.1"/>
    <property type="molecule type" value="Genomic_DNA"/>
</dbReference>
<evidence type="ECO:0000313" key="5">
    <source>
        <dbReference type="EMBL" id="VFJ99116.1"/>
    </source>
</evidence>
<evidence type="ECO:0000256" key="2">
    <source>
        <dbReference type="SAM" id="MobiDB-lite"/>
    </source>
</evidence>
<evidence type="ECO:0000256" key="1">
    <source>
        <dbReference type="ARBA" id="ARBA00022553"/>
    </source>
</evidence>
<gene>
    <name evidence="4" type="ORF">BECKH772A_GA0070896_101486</name>
    <name evidence="5" type="ORF">BECKH772B_GA0070898_101506</name>
    <name evidence="6" type="ORF">BECKH772C_GA0070978_101436</name>
</gene>
<evidence type="ECO:0000313" key="4">
    <source>
        <dbReference type="EMBL" id="VFJ98852.1"/>
    </source>
</evidence>
<feature type="compositionally biased region" description="Basic and acidic residues" evidence="2">
    <location>
        <begin position="1"/>
        <end position="11"/>
    </location>
</feature>
<dbReference type="InterPro" id="IPR015947">
    <property type="entry name" value="PUA-like_sf"/>
</dbReference>
<dbReference type="PANTHER" id="PTHR14087:SF7">
    <property type="entry name" value="THYMOCYTE NUCLEAR PROTEIN 1"/>
    <property type="match status" value="1"/>
</dbReference>
<organism evidence="4">
    <name type="scientific">Candidatus Kentrum eta</name>
    <dbReference type="NCBI Taxonomy" id="2126337"/>
    <lineage>
        <taxon>Bacteria</taxon>
        <taxon>Pseudomonadati</taxon>
        <taxon>Pseudomonadota</taxon>
        <taxon>Gammaproteobacteria</taxon>
        <taxon>Candidatus Kentrum</taxon>
    </lineage>
</organism>
<name>A0A450V236_9GAMM</name>
<reference evidence="4" key="1">
    <citation type="submission" date="2019-02" db="EMBL/GenBank/DDBJ databases">
        <authorList>
            <person name="Gruber-Vodicka R. H."/>
            <person name="Seah K. B. B."/>
        </authorList>
    </citation>
    <scope>NUCLEOTIDE SEQUENCE</scope>
    <source>
        <strain evidence="6">BECK_SA2B12</strain>
        <strain evidence="4">BECK_SA2B15</strain>
        <strain evidence="5">BECK_SA2B20</strain>
    </source>
</reference>
<keyword evidence="1" id="KW-0597">Phosphoprotein</keyword>
<dbReference type="EMBL" id="CAADFJ010000143">
    <property type="protein sequence ID" value="VFK03743.1"/>
    <property type="molecule type" value="Genomic_DNA"/>
</dbReference>
<protein>
    <submittedName>
        <fullName evidence="4">Predicted RNA-binding protein, contains PUA-like domain</fullName>
    </submittedName>
</protein>
<feature type="domain" description="EVE" evidence="3">
    <location>
        <begin position="39"/>
        <end position="187"/>
    </location>
</feature>
<evidence type="ECO:0000259" key="3">
    <source>
        <dbReference type="Pfam" id="PF01878"/>
    </source>
</evidence>
<dbReference type="FunFam" id="3.10.590.10:FF:000003">
    <property type="entry name" value="Thymocyte nuclear protein 1"/>
    <property type="match status" value="1"/>
</dbReference>
<proteinExistence type="predicted"/>
<feature type="region of interest" description="Disordered" evidence="2">
    <location>
        <begin position="1"/>
        <end position="43"/>
    </location>
</feature>
<dbReference type="InterPro" id="IPR002740">
    <property type="entry name" value="EVE_domain"/>
</dbReference>
<dbReference type="Pfam" id="PF01878">
    <property type="entry name" value="EVE"/>
    <property type="match status" value="1"/>
</dbReference>
<dbReference type="AlphaFoldDB" id="A0A450V236"/>